<name>A0ACD0P1T8_9BASI</name>
<accession>A0ACD0P1T8</accession>
<organism evidence="1 2">
    <name type="scientific">Violaceomyces palustris</name>
    <dbReference type="NCBI Taxonomy" id="1673888"/>
    <lineage>
        <taxon>Eukaryota</taxon>
        <taxon>Fungi</taxon>
        <taxon>Dikarya</taxon>
        <taxon>Basidiomycota</taxon>
        <taxon>Ustilaginomycotina</taxon>
        <taxon>Ustilaginomycetes</taxon>
        <taxon>Violaceomycetales</taxon>
        <taxon>Violaceomycetaceae</taxon>
        <taxon>Violaceomyces</taxon>
    </lineage>
</organism>
<evidence type="ECO:0000313" key="1">
    <source>
        <dbReference type="EMBL" id="PWN51909.1"/>
    </source>
</evidence>
<sequence>MKLCFISYTAFGCNLPFQHPHPRLLPRRFLACLHFPYSTCFYGGMLCLCRFGLDLSLLGGVSLDPRNRVSSCKTRSSKVSWGSDPTTTFRLSSPSSLLIVRSLLSLFPTSHCPHVPYSFWPEMSCWQTK</sequence>
<proteinExistence type="predicted"/>
<evidence type="ECO:0000313" key="2">
    <source>
        <dbReference type="Proteomes" id="UP000245626"/>
    </source>
</evidence>
<protein>
    <submittedName>
        <fullName evidence="1">Uncharacterized protein</fullName>
    </submittedName>
</protein>
<gene>
    <name evidence="1" type="ORF">IE53DRAFT_30538</name>
</gene>
<keyword evidence="2" id="KW-1185">Reference proteome</keyword>
<reference evidence="1 2" key="1">
    <citation type="journal article" date="2018" name="Mol. Biol. Evol.">
        <title>Broad Genomic Sampling Reveals a Smut Pathogenic Ancestry of the Fungal Clade Ustilaginomycotina.</title>
        <authorList>
            <person name="Kijpornyongpan T."/>
            <person name="Mondo S.J."/>
            <person name="Barry K."/>
            <person name="Sandor L."/>
            <person name="Lee J."/>
            <person name="Lipzen A."/>
            <person name="Pangilinan J."/>
            <person name="LaButti K."/>
            <person name="Hainaut M."/>
            <person name="Henrissat B."/>
            <person name="Grigoriev I.V."/>
            <person name="Spatafora J.W."/>
            <person name="Aime M.C."/>
        </authorList>
    </citation>
    <scope>NUCLEOTIDE SEQUENCE [LARGE SCALE GENOMIC DNA]</scope>
    <source>
        <strain evidence="1 2">SA 807</strain>
    </source>
</reference>
<dbReference type="EMBL" id="KZ819809">
    <property type="protein sequence ID" value="PWN51909.1"/>
    <property type="molecule type" value="Genomic_DNA"/>
</dbReference>
<dbReference type="Proteomes" id="UP000245626">
    <property type="component" value="Unassembled WGS sequence"/>
</dbReference>